<dbReference type="InterPro" id="IPR013103">
    <property type="entry name" value="RVT_2"/>
</dbReference>
<reference evidence="3" key="1">
    <citation type="submission" date="2022-12" db="EMBL/GenBank/DDBJ databases">
        <title>Draft genome assemblies for two species of Escallonia (Escalloniales).</title>
        <authorList>
            <person name="Chanderbali A."/>
            <person name="Dervinis C."/>
            <person name="Anghel I."/>
            <person name="Soltis D."/>
            <person name="Soltis P."/>
            <person name="Zapata F."/>
        </authorList>
    </citation>
    <scope>NUCLEOTIDE SEQUENCE</scope>
    <source>
        <strain evidence="3">UCBG64.0493</strain>
        <tissue evidence="3">Leaf</tissue>
    </source>
</reference>
<protein>
    <recommendedName>
        <fullName evidence="2">Reverse transcriptase Ty1/copia-type domain-containing protein</fullName>
    </recommendedName>
</protein>
<dbReference type="Proteomes" id="UP001188597">
    <property type="component" value="Unassembled WGS sequence"/>
</dbReference>
<proteinExistence type="predicted"/>
<feature type="compositionally biased region" description="Low complexity" evidence="1">
    <location>
        <begin position="77"/>
        <end position="89"/>
    </location>
</feature>
<organism evidence="3 4">
    <name type="scientific">Escallonia herrerae</name>
    <dbReference type="NCBI Taxonomy" id="1293975"/>
    <lineage>
        <taxon>Eukaryota</taxon>
        <taxon>Viridiplantae</taxon>
        <taxon>Streptophyta</taxon>
        <taxon>Embryophyta</taxon>
        <taxon>Tracheophyta</taxon>
        <taxon>Spermatophyta</taxon>
        <taxon>Magnoliopsida</taxon>
        <taxon>eudicotyledons</taxon>
        <taxon>Gunneridae</taxon>
        <taxon>Pentapetalae</taxon>
        <taxon>asterids</taxon>
        <taxon>campanulids</taxon>
        <taxon>Escalloniales</taxon>
        <taxon>Escalloniaceae</taxon>
        <taxon>Escallonia</taxon>
    </lineage>
</organism>
<feature type="domain" description="Reverse transcriptase Ty1/copia-type" evidence="2">
    <location>
        <begin position="104"/>
        <end position="158"/>
    </location>
</feature>
<evidence type="ECO:0000313" key="3">
    <source>
        <dbReference type="EMBL" id="KAK3040940.1"/>
    </source>
</evidence>
<evidence type="ECO:0000313" key="4">
    <source>
        <dbReference type="Proteomes" id="UP001188597"/>
    </source>
</evidence>
<dbReference type="EMBL" id="JAVXUP010000045">
    <property type="protein sequence ID" value="KAK3040940.1"/>
    <property type="molecule type" value="Genomic_DNA"/>
</dbReference>
<evidence type="ECO:0000259" key="2">
    <source>
        <dbReference type="Pfam" id="PF07727"/>
    </source>
</evidence>
<accession>A0AA88XLB9</accession>
<evidence type="ECO:0000256" key="1">
    <source>
        <dbReference type="SAM" id="MobiDB-lite"/>
    </source>
</evidence>
<dbReference type="Pfam" id="PF07727">
    <property type="entry name" value="RVT_2"/>
    <property type="match status" value="1"/>
</dbReference>
<name>A0AA88XLB9_9ASTE</name>
<gene>
    <name evidence="3" type="ORF">RJ639_028814</name>
</gene>
<feature type="region of interest" description="Disordered" evidence="1">
    <location>
        <begin position="77"/>
        <end position="102"/>
    </location>
</feature>
<comment type="caution">
    <text evidence="3">The sequence shown here is derived from an EMBL/GenBank/DDBJ whole genome shotgun (WGS) entry which is preliminary data.</text>
</comment>
<sequence>MVNGLPSINQPDQLCEGCLIGKQYQHSFPKESILSARAPLELIHTYVYDPIDSVSLDMDRKEEEPIESMTRLSLASLTQSSPTSSVSSVDNPVKTGSGGKRSLEEKPIGVKWVYKVKKNSKGEVERYKARLFVKGYKQKARINYDEVFTPVVRLEMMIVDISCSTKQVEDPSDGCEVSIP</sequence>
<keyword evidence="4" id="KW-1185">Reference proteome</keyword>
<dbReference type="AlphaFoldDB" id="A0AA88XLB9"/>